<evidence type="ECO:0000313" key="3">
    <source>
        <dbReference type="EMBL" id="WOX57638.1"/>
    </source>
</evidence>
<dbReference type="RefSeq" id="WP_318621334.1">
    <property type="nucleotide sequence ID" value="NZ_CP137642.1"/>
</dbReference>
<proteinExistence type="predicted"/>
<feature type="transmembrane region" description="Helical" evidence="1">
    <location>
        <begin position="291"/>
        <end position="311"/>
    </location>
</feature>
<dbReference type="GeneID" id="85733524"/>
<feature type="transmembrane region" description="Helical" evidence="1">
    <location>
        <begin position="119"/>
        <end position="139"/>
    </location>
</feature>
<feature type="transmembrane region" description="Helical" evidence="1">
    <location>
        <begin position="261"/>
        <end position="279"/>
    </location>
</feature>
<dbReference type="InterPro" id="IPR036938">
    <property type="entry name" value="PAP2/HPO_sf"/>
</dbReference>
<protein>
    <submittedName>
        <fullName evidence="3">Phosphatase PAP2 family protein</fullName>
    </submittedName>
</protein>
<name>A0AAX4FUL5_9EURY</name>
<dbReference type="AlphaFoldDB" id="A0AAX4FUL5"/>
<keyword evidence="1" id="KW-0472">Membrane</keyword>
<dbReference type="EMBL" id="CP137642">
    <property type="protein sequence ID" value="WOX57638.1"/>
    <property type="molecule type" value="Genomic_DNA"/>
</dbReference>
<organism evidence="3 4">
    <name type="scientific">Methanoculleus receptaculi</name>
    <dbReference type="NCBI Taxonomy" id="394967"/>
    <lineage>
        <taxon>Archaea</taxon>
        <taxon>Methanobacteriati</taxon>
        <taxon>Methanobacteriota</taxon>
        <taxon>Stenosarchaea group</taxon>
        <taxon>Methanomicrobia</taxon>
        <taxon>Methanomicrobiales</taxon>
        <taxon>Methanomicrobiaceae</taxon>
        <taxon>Methanoculleus</taxon>
    </lineage>
</organism>
<accession>A0AAX4FUL5</accession>
<feature type="transmembrane region" description="Helical" evidence="1">
    <location>
        <begin position="145"/>
        <end position="167"/>
    </location>
</feature>
<evidence type="ECO:0000256" key="1">
    <source>
        <dbReference type="SAM" id="Phobius"/>
    </source>
</evidence>
<gene>
    <name evidence="3" type="ORF">R6Y96_10165</name>
</gene>
<evidence type="ECO:0000259" key="2">
    <source>
        <dbReference type="SMART" id="SM00014"/>
    </source>
</evidence>
<dbReference type="SMART" id="SM00014">
    <property type="entry name" value="acidPPc"/>
    <property type="match status" value="1"/>
</dbReference>
<dbReference type="SUPFAM" id="SSF48317">
    <property type="entry name" value="Acid phosphatase/Vanadium-dependent haloperoxidase"/>
    <property type="match status" value="1"/>
</dbReference>
<dbReference type="PANTHER" id="PTHR14969:SF13">
    <property type="entry name" value="AT30094P"/>
    <property type="match status" value="1"/>
</dbReference>
<dbReference type="InterPro" id="IPR000326">
    <property type="entry name" value="PAP2/HPO"/>
</dbReference>
<evidence type="ECO:0000313" key="4">
    <source>
        <dbReference type="Proteomes" id="UP001305652"/>
    </source>
</evidence>
<keyword evidence="1" id="KW-0812">Transmembrane</keyword>
<feature type="transmembrane region" description="Helical" evidence="1">
    <location>
        <begin position="52"/>
        <end position="72"/>
    </location>
</feature>
<keyword evidence="4" id="KW-1185">Reference proteome</keyword>
<dbReference type="Proteomes" id="UP001305652">
    <property type="component" value="Chromosome"/>
</dbReference>
<keyword evidence="1" id="KW-1133">Transmembrane helix</keyword>
<dbReference type="KEGG" id="mrc:R6Y96_10165"/>
<reference evidence="3 4" key="1">
    <citation type="submission" date="2023-10" db="EMBL/GenBank/DDBJ databases">
        <title>The complete genome sequence of Methanoculleus receptaculi DSM 18860.</title>
        <authorList>
            <person name="Lai S.-J."/>
            <person name="You Y.-T."/>
            <person name="Chen S.-C."/>
        </authorList>
    </citation>
    <scope>NUCLEOTIDE SEQUENCE [LARGE SCALE GENOMIC DNA]</scope>
    <source>
        <strain evidence="3 4">DSM 18860</strain>
    </source>
</reference>
<sequence>MPDIQIELIQALQTGAAWLEAPMKVFSLFGHPGFFLIVILFLYWCRNPRLGLRLALLMGVTVGLNLALKAAFHLPRPYWVGQGVLALENSPSFGFPSAHAQCSATFWGLIAIDRRRRWFSIFAVAMVVLIGVSRLYLGVHFPADVLAGWAIGAAVLLGFLVLEGAVGRRVGAMPLHRQVFAAFAGSLALLAASLLAIMAAGDWQVPLAWATAALENSGVPIHPLSLHEAVMTSGLFFGFAAGAAGLSCQERTPDRGSGSTCLFRFIAGLAVAGAIWYGFGILIPHDALPATYFQATVAAAWVSCGAPILFTRPKPGANDRKRKA</sequence>
<dbReference type="Gene3D" id="1.20.144.10">
    <property type="entry name" value="Phosphatidic acid phosphatase type 2/haloperoxidase"/>
    <property type="match status" value="1"/>
</dbReference>
<feature type="transmembrane region" description="Helical" evidence="1">
    <location>
        <begin position="229"/>
        <end position="249"/>
    </location>
</feature>
<feature type="transmembrane region" description="Helical" evidence="1">
    <location>
        <begin position="92"/>
        <end position="112"/>
    </location>
</feature>
<feature type="domain" description="Phosphatidic acid phosphatase type 2/haloperoxidase" evidence="2">
    <location>
        <begin position="50"/>
        <end position="160"/>
    </location>
</feature>
<dbReference type="Pfam" id="PF01569">
    <property type="entry name" value="PAP2"/>
    <property type="match status" value="1"/>
</dbReference>
<feature type="transmembrane region" description="Helical" evidence="1">
    <location>
        <begin position="25"/>
        <end position="45"/>
    </location>
</feature>
<dbReference type="PANTHER" id="PTHR14969">
    <property type="entry name" value="SPHINGOSINE-1-PHOSPHATE PHOSPHOHYDROLASE"/>
    <property type="match status" value="1"/>
</dbReference>
<feature type="transmembrane region" description="Helical" evidence="1">
    <location>
        <begin position="179"/>
        <end position="200"/>
    </location>
</feature>